<proteinExistence type="inferred from homology"/>
<dbReference type="OrthoDB" id="384974at2"/>
<dbReference type="AlphaFoldDB" id="A0A0C1LD32"/>
<comment type="caution">
    <text evidence="3">The sequence shown here is derived from an EMBL/GenBank/DDBJ whole genome shotgun (WGS) entry which is preliminary data.</text>
</comment>
<evidence type="ECO:0000259" key="2">
    <source>
        <dbReference type="Pfam" id="PF08327"/>
    </source>
</evidence>
<dbReference type="CDD" id="cd08894">
    <property type="entry name" value="SRPBCC_CalC_Aha1-like_1"/>
    <property type="match status" value="1"/>
</dbReference>
<dbReference type="Gene3D" id="3.30.530.20">
    <property type="match status" value="1"/>
</dbReference>
<sequence length="159" mass="18592">MNSLNDHETTADREIVSSRIFRIGRDLLFTAWSDPHLLARWWGPKGFTNTFHEFDFRQGGDWKFIMHGPEGGNYSNHSRFIEIIVPERIVLDHISNPPFRVIASFDHHHEDTLLTFRMIFNTAQERDKVSKYAVDANEQNFDRLEALLNETYPETGTRG</sequence>
<protein>
    <submittedName>
        <fullName evidence="3">Polyketide cyclase</fullName>
    </submittedName>
</protein>
<dbReference type="Proteomes" id="UP000031408">
    <property type="component" value="Unassembled WGS sequence"/>
</dbReference>
<dbReference type="Pfam" id="PF08327">
    <property type="entry name" value="AHSA1"/>
    <property type="match status" value="1"/>
</dbReference>
<accession>A0A0C1LD32</accession>
<name>A0A0C1LD32_9BACT</name>
<gene>
    <name evidence="3" type="ORF">OI18_16680</name>
</gene>
<dbReference type="InterPro" id="IPR023393">
    <property type="entry name" value="START-like_dom_sf"/>
</dbReference>
<reference evidence="3 4" key="1">
    <citation type="submission" date="2014-11" db="EMBL/GenBank/DDBJ databases">
        <title>Genome sequence of Flavihumibacter solisilvae 3-3.</title>
        <authorList>
            <person name="Zhou G."/>
            <person name="Li M."/>
            <person name="Wang G."/>
        </authorList>
    </citation>
    <scope>NUCLEOTIDE SEQUENCE [LARGE SCALE GENOMIC DNA]</scope>
    <source>
        <strain evidence="3 4">3-3</strain>
    </source>
</reference>
<evidence type="ECO:0000313" key="3">
    <source>
        <dbReference type="EMBL" id="KIC93413.1"/>
    </source>
</evidence>
<comment type="similarity">
    <text evidence="1">Belongs to the AHA1 family.</text>
</comment>
<dbReference type="RefSeq" id="WP_039141867.1">
    <property type="nucleotide sequence ID" value="NZ_JSVC01000019.1"/>
</dbReference>
<organism evidence="3 4">
    <name type="scientific">Flavihumibacter solisilvae</name>
    <dbReference type="NCBI Taxonomy" id="1349421"/>
    <lineage>
        <taxon>Bacteria</taxon>
        <taxon>Pseudomonadati</taxon>
        <taxon>Bacteroidota</taxon>
        <taxon>Chitinophagia</taxon>
        <taxon>Chitinophagales</taxon>
        <taxon>Chitinophagaceae</taxon>
        <taxon>Flavihumibacter</taxon>
    </lineage>
</organism>
<evidence type="ECO:0000256" key="1">
    <source>
        <dbReference type="ARBA" id="ARBA00006817"/>
    </source>
</evidence>
<dbReference type="SUPFAM" id="SSF55961">
    <property type="entry name" value="Bet v1-like"/>
    <property type="match status" value="1"/>
</dbReference>
<feature type="domain" description="Activator of Hsp90 ATPase homologue 1/2-like C-terminal" evidence="2">
    <location>
        <begin position="25"/>
        <end position="148"/>
    </location>
</feature>
<keyword evidence="4" id="KW-1185">Reference proteome</keyword>
<dbReference type="InterPro" id="IPR013538">
    <property type="entry name" value="ASHA1/2-like_C"/>
</dbReference>
<dbReference type="STRING" id="1349421.OI18_16680"/>
<evidence type="ECO:0000313" key="4">
    <source>
        <dbReference type="Proteomes" id="UP000031408"/>
    </source>
</evidence>
<dbReference type="EMBL" id="JSVC01000019">
    <property type="protein sequence ID" value="KIC93413.1"/>
    <property type="molecule type" value="Genomic_DNA"/>
</dbReference>